<dbReference type="AlphaFoldDB" id="A0A0G4FSL4"/>
<dbReference type="Proteomes" id="UP000041254">
    <property type="component" value="Unassembled WGS sequence"/>
</dbReference>
<dbReference type="VEuPathDB" id="CryptoDB:Vbra_16082"/>
<organism evidence="2 3">
    <name type="scientific">Vitrella brassicaformis (strain CCMP3155)</name>
    <dbReference type="NCBI Taxonomy" id="1169540"/>
    <lineage>
        <taxon>Eukaryota</taxon>
        <taxon>Sar</taxon>
        <taxon>Alveolata</taxon>
        <taxon>Colpodellida</taxon>
        <taxon>Vitrellaceae</taxon>
        <taxon>Vitrella</taxon>
    </lineage>
</organism>
<protein>
    <submittedName>
        <fullName evidence="2">Uncharacterized protein</fullName>
    </submittedName>
</protein>
<keyword evidence="3" id="KW-1185">Reference proteome</keyword>
<proteinExistence type="predicted"/>
<gene>
    <name evidence="2" type="ORF">Vbra_16082</name>
</gene>
<feature type="region of interest" description="Disordered" evidence="1">
    <location>
        <begin position="238"/>
        <end position="258"/>
    </location>
</feature>
<evidence type="ECO:0000313" key="3">
    <source>
        <dbReference type="Proteomes" id="UP000041254"/>
    </source>
</evidence>
<evidence type="ECO:0000313" key="2">
    <source>
        <dbReference type="EMBL" id="CEM17655.1"/>
    </source>
</evidence>
<evidence type="ECO:0000256" key="1">
    <source>
        <dbReference type="SAM" id="MobiDB-lite"/>
    </source>
</evidence>
<dbReference type="InParanoid" id="A0A0G4FSL4"/>
<reference evidence="2 3" key="1">
    <citation type="submission" date="2014-11" db="EMBL/GenBank/DDBJ databases">
        <authorList>
            <person name="Zhu J."/>
            <person name="Qi W."/>
            <person name="Song R."/>
        </authorList>
    </citation>
    <scope>NUCLEOTIDE SEQUENCE [LARGE SCALE GENOMIC DNA]</scope>
</reference>
<sequence>MSRPLYEACGRFLIALECQVRLSLPDFGRLCDQIHVNAVVFIGKLLAYPISNFSLAFEEIDVLRKIEPQEKLSMEVFVILVELICSCLSKLRVVESTTPPALRFNLDPRQSPCIDEEDDHRRRFPVAERMKMDLSRTIKDPKKGAPVAGHSRKMMQKLASMDVLLVGLPPVSPSKRLSVLRPLFSKDDLTHLNNAIIRYIQWWGLVRTGSFLEYDRKRTRSATVEPLQLKPFHPMTSKSAWTPIPPPSSQRDTSYLLT</sequence>
<feature type="compositionally biased region" description="Polar residues" evidence="1">
    <location>
        <begin position="249"/>
        <end position="258"/>
    </location>
</feature>
<name>A0A0G4FSL4_VITBC</name>
<dbReference type="EMBL" id="CDMY01000493">
    <property type="protein sequence ID" value="CEM17655.1"/>
    <property type="molecule type" value="Genomic_DNA"/>
</dbReference>
<accession>A0A0G4FSL4</accession>